<keyword evidence="3" id="KW-1185">Reference proteome</keyword>
<organism evidence="2 3">
    <name type="scientific">Aspergillus transmontanensis</name>
    <dbReference type="NCBI Taxonomy" id="1034304"/>
    <lineage>
        <taxon>Eukaryota</taxon>
        <taxon>Fungi</taxon>
        <taxon>Dikarya</taxon>
        <taxon>Ascomycota</taxon>
        <taxon>Pezizomycotina</taxon>
        <taxon>Eurotiomycetes</taxon>
        <taxon>Eurotiomycetidae</taxon>
        <taxon>Eurotiales</taxon>
        <taxon>Aspergillaceae</taxon>
        <taxon>Aspergillus</taxon>
        <taxon>Aspergillus subgen. Circumdati</taxon>
    </lineage>
</organism>
<dbReference type="Proteomes" id="UP000325433">
    <property type="component" value="Unassembled WGS sequence"/>
</dbReference>
<feature type="transmembrane region" description="Helical" evidence="1">
    <location>
        <begin position="108"/>
        <end position="133"/>
    </location>
</feature>
<dbReference type="AlphaFoldDB" id="A0A5N6VEX1"/>
<evidence type="ECO:0000256" key="1">
    <source>
        <dbReference type="SAM" id="Phobius"/>
    </source>
</evidence>
<evidence type="ECO:0000313" key="3">
    <source>
        <dbReference type="Proteomes" id="UP000325433"/>
    </source>
</evidence>
<reference evidence="3" key="1">
    <citation type="submission" date="2019-04" db="EMBL/GenBank/DDBJ databases">
        <title>Friends and foes A comparative genomics studyof 23 Aspergillus species from section Flavi.</title>
        <authorList>
            <consortium name="DOE Joint Genome Institute"/>
            <person name="Kjaerbolling I."/>
            <person name="Vesth T."/>
            <person name="Frisvad J.C."/>
            <person name="Nybo J.L."/>
            <person name="Theobald S."/>
            <person name="Kildgaard S."/>
            <person name="Isbrandt T."/>
            <person name="Kuo A."/>
            <person name="Sato A."/>
            <person name="Lyhne E.K."/>
            <person name="Kogle M.E."/>
            <person name="Wiebenga A."/>
            <person name="Kun R.S."/>
            <person name="Lubbers R.J."/>
            <person name="Makela M.R."/>
            <person name="Barry K."/>
            <person name="Chovatia M."/>
            <person name="Clum A."/>
            <person name="Daum C."/>
            <person name="Haridas S."/>
            <person name="He G."/>
            <person name="LaButti K."/>
            <person name="Lipzen A."/>
            <person name="Mondo S."/>
            <person name="Riley R."/>
            <person name="Salamov A."/>
            <person name="Simmons B.A."/>
            <person name="Magnuson J.K."/>
            <person name="Henrissat B."/>
            <person name="Mortensen U.H."/>
            <person name="Larsen T.O."/>
            <person name="Devries R.P."/>
            <person name="Grigoriev I.V."/>
            <person name="Machida M."/>
            <person name="Baker S.E."/>
            <person name="Andersen M.R."/>
        </authorList>
    </citation>
    <scope>NUCLEOTIDE SEQUENCE [LARGE SCALE GENOMIC DNA]</scope>
    <source>
        <strain evidence="3">CBS 130015</strain>
    </source>
</reference>
<name>A0A5N6VEX1_9EURO</name>
<proteinExistence type="predicted"/>
<dbReference type="EMBL" id="ML738420">
    <property type="protein sequence ID" value="KAE8307054.1"/>
    <property type="molecule type" value="Genomic_DNA"/>
</dbReference>
<gene>
    <name evidence="2" type="ORF">BDV41DRAFT_569399</name>
</gene>
<evidence type="ECO:0000313" key="2">
    <source>
        <dbReference type="EMBL" id="KAE8307054.1"/>
    </source>
</evidence>
<protein>
    <submittedName>
        <fullName evidence="2">Uncharacterized protein</fullName>
    </submittedName>
</protein>
<sequence>MAQSHRSELEQQVGNLNGVSLRLIGDYDIHQTSAEQPEAPTGVQLMTLANNAQREAQPSDFDPTLAPHPVVPYPVSNPGWWEQAHRRVPDYRPVNRELDREQRRQNPLFTAVGTFMIAGCSMIAVSGLLHYLIDITIPMLLFFNRTGRHYGGTLLAE</sequence>
<accession>A0A5N6VEX1</accession>
<keyword evidence="1" id="KW-1133">Transmembrane helix</keyword>
<keyword evidence="1" id="KW-0812">Transmembrane</keyword>
<keyword evidence="1" id="KW-0472">Membrane</keyword>